<accession>G7H2V1</accession>
<name>G7H2V1_9ACTN</name>
<proteinExistence type="predicted"/>
<dbReference type="AlphaFoldDB" id="G7H2V1"/>
<dbReference type="SUPFAM" id="SSF52821">
    <property type="entry name" value="Rhodanese/Cell cycle control phosphatase"/>
    <property type="match status" value="1"/>
</dbReference>
<evidence type="ECO:0008006" key="4">
    <source>
        <dbReference type="Google" id="ProtNLM"/>
    </source>
</evidence>
<dbReference type="Gene3D" id="3.40.250.10">
    <property type="entry name" value="Rhodanese-like domain"/>
    <property type="match status" value="1"/>
</dbReference>
<keyword evidence="1" id="KW-0732">Signal</keyword>
<dbReference type="InterPro" id="IPR036873">
    <property type="entry name" value="Rhodanese-like_dom_sf"/>
</dbReference>
<evidence type="ECO:0000313" key="3">
    <source>
        <dbReference type="Proteomes" id="UP000035088"/>
    </source>
</evidence>
<protein>
    <recommendedName>
        <fullName evidence="4">Rhodanese domain-containing protein</fullName>
    </recommendedName>
</protein>
<gene>
    <name evidence="2" type="ORF">GOARA_053_00020</name>
</gene>
<feature type="chain" id="PRO_5003495122" description="Rhodanese domain-containing protein" evidence="1">
    <location>
        <begin position="23"/>
        <end position="155"/>
    </location>
</feature>
<dbReference type="RefSeq" id="WP_007322251.1">
    <property type="nucleotide sequence ID" value="NZ_BAEE01000053.1"/>
</dbReference>
<evidence type="ECO:0000313" key="2">
    <source>
        <dbReference type="EMBL" id="GAB10176.1"/>
    </source>
</evidence>
<dbReference type="Proteomes" id="UP000035088">
    <property type="component" value="Unassembled WGS sequence"/>
</dbReference>
<evidence type="ECO:0000256" key="1">
    <source>
        <dbReference type="SAM" id="SignalP"/>
    </source>
</evidence>
<sequence>MTTATISATVVTAAAPATTVPAAPIQAPAAGTQLSVPARDFRAALNTGLRAVDIRTQSRRNATGAIHGALALEPLAALERLTPGSGESLRVATADARWLLISDDGDDAEWLAWHLQARGVSGAVFLAGGHDALRRHQLNGELADDELAMISEHQQ</sequence>
<dbReference type="STRING" id="1073574.GOARA_053_00020"/>
<keyword evidence="3" id="KW-1185">Reference proteome</keyword>
<reference evidence="2 3" key="1">
    <citation type="submission" date="2011-11" db="EMBL/GenBank/DDBJ databases">
        <title>Whole genome shotgun sequence of Gordonia araii NBRC 100433.</title>
        <authorList>
            <person name="Yoshida Y."/>
            <person name="Hosoyama A."/>
            <person name="Tsuchikane K."/>
            <person name="Katsumata H."/>
            <person name="Yamazaki S."/>
            <person name="Fujita N."/>
        </authorList>
    </citation>
    <scope>NUCLEOTIDE SEQUENCE [LARGE SCALE GENOMIC DNA]</scope>
    <source>
        <strain evidence="2 3">NBRC 100433</strain>
    </source>
</reference>
<dbReference type="EMBL" id="BAEE01000053">
    <property type="protein sequence ID" value="GAB10176.1"/>
    <property type="molecule type" value="Genomic_DNA"/>
</dbReference>
<feature type="signal peptide" evidence="1">
    <location>
        <begin position="1"/>
        <end position="22"/>
    </location>
</feature>
<organism evidence="2 3">
    <name type="scientific">Gordonia araii NBRC 100433</name>
    <dbReference type="NCBI Taxonomy" id="1073574"/>
    <lineage>
        <taxon>Bacteria</taxon>
        <taxon>Bacillati</taxon>
        <taxon>Actinomycetota</taxon>
        <taxon>Actinomycetes</taxon>
        <taxon>Mycobacteriales</taxon>
        <taxon>Gordoniaceae</taxon>
        <taxon>Gordonia</taxon>
    </lineage>
</organism>
<comment type="caution">
    <text evidence="2">The sequence shown here is derived from an EMBL/GenBank/DDBJ whole genome shotgun (WGS) entry which is preliminary data.</text>
</comment>